<dbReference type="PANTHER" id="PTHR43969:SF9">
    <property type="entry name" value="GLUTATHIONE S TRANSFERASE D10, ISOFORM A-RELATED"/>
    <property type="match status" value="1"/>
</dbReference>
<keyword evidence="2" id="KW-0808">Transferase</keyword>
<protein>
    <submittedName>
        <fullName evidence="2">Glutathione S-transferase 1</fullName>
    </submittedName>
</protein>
<dbReference type="Pfam" id="PF00043">
    <property type="entry name" value="GST_C"/>
    <property type="match status" value="1"/>
</dbReference>
<dbReference type="InterPro" id="IPR036282">
    <property type="entry name" value="Glutathione-S-Trfase_C_sf"/>
</dbReference>
<dbReference type="InterPro" id="IPR010987">
    <property type="entry name" value="Glutathione-S-Trfase_C-like"/>
</dbReference>
<comment type="caution">
    <text evidence="2">The sequence shown here is derived from an EMBL/GenBank/DDBJ whole genome shotgun (WGS) entry which is preliminary data.</text>
</comment>
<dbReference type="PROSITE" id="PS50405">
    <property type="entry name" value="GST_CTER"/>
    <property type="match status" value="1"/>
</dbReference>
<proteinExistence type="predicted"/>
<evidence type="ECO:0000313" key="2">
    <source>
        <dbReference type="EMBL" id="GBP40296.1"/>
    </source>
</evidence>
<dbReference type="PANTHER" id="PTHR43969">
    <property type="entry name" value="GLUTATHIONE S TRANSFERASE D10, ISOFORM A-RELATED"/>
    <property type="match status" value="1"/>
</dbReference>
<keyword evidence="3" id="KW-1185">Reference proteome</keyword>
<dbReference type="GO" id="GO:0004364">
    <property type="term" value="F:glutathione transferase activity"/>
    <property type="evidence" value="ECO:0007669"/>
    <property type="project" value="TreeGrafter"/>
</dbReference>
<gene>
    <name evidence="2" type="primary">Gst1</name>
    <name evidence="2" type="ORF">EVAR_83986_1</name>
</gene>
<dbReference type="Proteomes" id="UP000299102">
    <property type="component" value="Unassembled WGS sequence"/>
</dbReference>
<dbReference type="InterPro" id="IPR004046">
    <property type="entry name" value="GST_C"/>
</dbReference>
<sequence length="120" mass="13218">MLVIEIPSFSSFRHRQYPQVFGGAPADAEKKKKVEEALGFLNSFLEGHVYAVGSDLTLADLSLIATVSTMEASDVDFKAYPNVKRWYELVKSTAPNYEKANGEGVQATIDMVASLKKTEL</sequence>
<dbReference type="EMBL" id="BGZK01000379">
    <property type="protein sequence ID" value="GBP40296.1"/>
    <property type="molecule type" value="Genomic_DNA"/>
</dbReference>
<name>A0A4C1VMG6_EUMVA</name>
<dbReference type="SUPFAM" id="SSF47616">
    <property type="entry name" value="GST C-terminal domain-like"/>
    <property type="match status" value="1"/>
</dbReference>
<feature type="domain" description="GST C-terminal" evidence="1">
    <location>
        <begin position="1"/>
        <end position="120"/>
    </location>
</feature>
<dbReference type="OrthoDB" id="2309723at2759"/>
<dbReference type="STRING" id="151549.A0A4C1VMG6"/>
<organism evidence="2 3">
    <name type="scientific">Eumeta variegata</name>
    <name type="common">Bagworm moth</name>
    <name type="synonym">Eumeta japonica</name>
    <dbReference type="NCBI Taxonomy" id="151549"/>
    <lineage>
        <taxon>Eukaryota</taxon>
        <taxon>Metazoa</taxon>
        <taxon>Ecdysozoa</taxon>
        <taxon>Arthropoda</taxon>
        <taxon>Hexapoda</taxon>
        <taxon>Insecta</taxon>
        <taxon>Pterygota</taxon>
        <taxon>Neoptera</taxon>
        <taxon>Endopterygota</taxon>
        <taxon>Lepidoptera</taxon>
        <taxon>Glossata</taxon>
        <taxon>Ditrysia</taxon>
        <taxon>Tineoidea</taxon>
        <taxon>Psychidae</taxon>
        <taxon>Oiketicinae</taxon>
        <taxon>Eumeta</taxon>
    </lineage>
</organism>
<dbReference type="GO" id="GO:0006749">
    <property type="term" value="P:glutathione metabolic process"/>
    <property type="evidence" value="ECO:0007669"/>
    <property type="project" value="TreeGrafter"/>
</dbReference>
<dbReference type="CDD" id="cd03177">
    <property type="entry name" value="GST_C_Delta_Epsilon"/>
    <property type="match status" value="1"/>
</dbReference>
<accession>A0A4C1VMG6</accession>
<dbReference type="FunFam" id="1.20.1050.10:FF:000007">
    <property type="entry name" value="Glutathione S-transferase 1-1"/>
    <property type="match status" value="1"/>
</dbReference>
<dbReference type="AlphaFoldDB" id="A0A4C1VMG6"/>
<reference evidence="2 3" key="1">
    <citation type="journal article" date="2019" name="Commun. Biol.">
        <title>The bagworm genome reveals a unique fibroin gene that provides high tensile strength.</title>
        <authorList>
            <person name="Kono N."/>
            <person name="Nakamura H."/>
            <person name="Ohtoshi R."/>
            <person name="Tomita M."/>
            <person name="Numata K."/>
            <person name="Arakawa K."/>
        </authorList>
    </citation>
    <scope>NUCLEOTIDE SEQUENCE [LARGE SCALE GENOMIC DNA]</scope>
</reference>
<dbReference type="Gene3D" id="1.20.1050.10">
    <property type="match status" value="1"/>
</dbReference>
<evidence type="ECO:0000259" key="1">
    <source>
        <dbReference type="PROSITE" id="PS50405"/>
    </source>
</evidence>
<evidence type="ECO:0000313" key="3">
    <source>
        <dbReference type="Proteomes" id="UP000299102"/>
    </source>
</evidence>